<proteinExistence type="predicted"/>
<dbReference type="GO" id="GO:0006355">
    <property type="term" value="P:regulation of DNA-templated transcription"/>
    <property type="evidence" value="ECO:0000318"/>
    <property type="project" value="GO_Central"/>
</dbReference>
<dbReference type="CDD" id="cd01949">
    <property type="entry name" value="GGDEF"/>
    <property type="match status" value="1"/>
</dbReference>
<keyword evidence="4" id="KW-0804">Transcription</keyword>
<keyword evidence="9" id="KW-1185">Reference proteome</keyword>
<dbReference type="RefSeq" id="WP_012255942.1">
    <property type="nucleotide sequence ID" value="NC_010175.1"/>
</dbReference>
<reference evidence="9" key="1">
    <citation type="journal article" date="2011" name="BMC Genomics">
        <title>Complete genome sequence of the filamentous anoxygenic phototrophic bacterium Chloroflexus aurantiacus.</title>
        <authorList>
            <person name="Tang K.H."/>
            <person name="Barry K."/>
            <person name="Chertkov O."/>
            <person name="Dalin E."/>
            <person name="Han C.S."/>
            <person name="Hauser L.J."/>
            <person name="Honchak B.M."/>
            <person name="Karbach L.E."/>
            <person name="Land M.L."/>
            <person name="Lapidus A."/>
            <person name="Larimer F.W."/>
            <person name="Mikhailova N."/>
            <person name="Pitluck S."/>
            <person name="Pierson B.K."/>
            <person name="Blankenship R.E."/>
        </authorList>
    </citation>
    <scope>NUCLEOTIDE SEQUENCE [LARGE SCALE GENOMIC DNA]</scope>
    <source>
        <strain evidence="9">ATCC 29366 / DSM 635 / J-10-fl</strain>
    </source>
</reference>
<dbReference type="GO" id="GO:0000156">
    <property type="term" value="F:phosphorelay response regulator activity"/>
    <property type="evidence" value="ECO:0000318"/>
    <property type="project" value="GO_Central"/>
</dbReference>
<sequence length="313" mass="34702">MSEEVHLPTVLFADDDPHIRTLLSDTLTQAGFAVLAAEDGLSLIRIAQEQLPDIILVDLMLPGVDGYEAIRQLRNDTRTAHLPIIIVTARANPSDVVIGFDTGADDYITKPFNEAELVARIRSLLRRITKRPVRNPLTGLPGNVLIGEEIRYRLQRGEPFTLLYTDINEFKAFNDKYGFARGDQVIRLVAELCEQAQQFFAPHAIFVGHIGGDDFVLLCPSTVAADLARWLVDQFEQAALSLYDEEDRQRGYLVGYDRAGNLRHIPLATMAVGGVSSRLDATVDELSREAAAMKHAAKVFGTSAVIIDHVRLR</sequence>
<accession>A9WAQ8</accession>
<protein>
    <submittedName>
        <fullName evidence="8">Diguanylate cyclase</fullName>
    </submittedName>
</protein>
<name>A9WAQ8_CHLAA</name>
<evidence type="ECO:0000256" key="5">
    <source>
        <dbReference type="PROSITE-ProRule" id="PRU00169"/>
    </source>
</evidence>
<dbReference type="SMART" id="SM00448">
    <property type="entry name" value="REC"/>
    <property type="match status" value="1"/>
</dbReference>
<dbReference type="GO" id="GO:0005829">
    <property type="term" value="C:cytosol"/>
    <property type="evidence" value="ECO:0000318"/>
    <property type="project" value="GO_Central"/>
</dbReference>
<dbReference type="Pfam" id="PF00072">
    <property type="entry name" value="Response_reg"/>
    <property type="match status" value="1"/>
</dbReference>
<dbReference type="GO" id="GO:0000976">
    <property type="term" value="F:transcription cis-regulatory region binding"/>
    <property type="evidence" value="ECO:0000318"/>
    <property type="project" value="GO_Central"/>
</dbReference>
<dbReference type="Gene3D" id="3.30.70.270">
    <property type="match status" value="1"/>
</dbReference>
<dbReference type="HOGENOM" id="CLU_000445_11_7_0"/>
<feature type="domain" description="GGDEF" evidence="7">
    <location>
        <begin position="158"/>
        <end position="310"/>
    </location>
</feature>
<evidence type="ECO:0000313" key="8">
    <source>
        <dbReference type="EMBL" id="ABY33286.1"/>
    </source>
</evidence>
<keyword evidence="3" id="KW-0238">DNA-binding</keyword>
<dbReference type="PANTHER" id="PTHR48111">
    <property type="entry name" value="REGULATOR OF RPOS"/>
    <property type="match status" value="1"/>
</dbReference>
<feature type="domain" description="Response regulatory" evidence="6">
    <location>
        <begin position="9"/>
        <end position="125"/>
    </location>
</feature>
<dbReference type="Gene3D" id="3.40.50.2300">
    <property type="match status" value="1"/>
</dbReference>
<dbReference type="GO" id="GO:0032993">
    <property type="term" value="C:protein-DNA complex"/>
    <property type="evidence" value="ECO:0000318"/>
    <property type="project" value="GO_Central"/>
</dbReference>
<feature type="modified residue" description="4-aspartylphosphate" evidence="5">
    <location>
        <position position="58"/>
    </location>
</feature>
<evidence type="ECO:0000256" key="3">
    <source>
        <dbReference type="ARBA" id="ARBA00023125"/>
    </source>
</evidence>
<dbReference type="PROSITE" id="PS50110">
    <property type="entry name" value="RESPONSE_REGULATORY"/>
    <property type="match status" value="1"/>
</dbReference>
<evidence type="ECO:0000313" key="9">
    <source>
        <dbReference type="Proteomes" id="UP000002008"/>
    </source>
</evidence>
<evidence type="ECO:0000259" key="7">
    <source>
        <dbReference type="PROSITE" id="PS50887"/>
    </source>
</evidence>
<keyword evidence="1 5" id="KW-0597">Phosphoprotein</keyword>
<dbReference type="Pfam" id="PF00990">
    <property type="entry name" value="GGDEF"/>
    <property type="match status" value="1"/>
</dbReference>
<dbReference type="AlphaFoldDB" id="A9WAQ8"/>
<dbReference type="eggNOG" id="COG3706">
    <property type="taxonomic scope" value="Bacteria"/>
</dbReference>
<dbReference type="InterPro" id="IPR029787">
    <property type="entry name" value="Nucleotide_cyclase"/>
</dbReference>
<dbReference type="NCBIfam" id="TIGR00254">
    <property type="entry name" value="GGDEF"/>
    <property type="match status" value="1"/>
</dbReference>
<evidence type="ECO:0000256" key="4">
    <source>
        <dbReference type="ARBA" id="ARBA00023163"/>
    </source>
</evidence>
<dbReference type="SUPFAM" id="SSF55073">
    <property type="entry name" value="Nucleotide cyclase"/>
    <property type="match status" value="1"/>
</dbReference>
<dbReference type="InterPro" id="IPR043128">
    <property type="entry name" value="Rev_trsase/Diguanyl_cyclase"/>
</dbReference>
<evidence type="ECO:0000256" key="2">
    <source>
        <dbReference type="ARBA" id="ARBA00023015"/>
    </source>
</evidence>
<dbReference type="SMART" id="SM00267">
    <property type="entry name" value="GGDEF"/>
    <property type="match status" value="1"/>
</dbReference>
<dbReference type="Proteomes" id="UP000002008">
    <property type="component" value="Chromosome"/>
</dbReference>
<dbReference type="Gene3D" id="6.10.250.690">
    <property type="match status" value="1"/>
</dbReference>
<dbReference type="EnsemblBacteria" id="ABY33286">
    <property type="protein sequence ID" value="ABY33286"/>
    <property type="gene ID" value="Caur_0031"/>
</dbReference>
<keyword evidence="2" id="KW-0805">Transcription regulation</keyword>
<dbReference type="InParanoid" id="A9WAQ8"/>
<dbReference type="InterPro" id="IPR000160">
    <property type="entry name" value="GGDEF_dom"/>
</dbReference>
<dbReference type="EMBL" id="CP000909">
    <property type="protein sequence ID" value="ABY33286.1"/>
    <property type="molecule type" value="Genomic_DNA"/>
</dbReference>
<dbReference type="PATRIC" id="fig|324602.8.peg.34"/>
<dbReference type="PANTHER" id="PTHR48111:SF4">
    <property type="entry name" value="DNA-BINDING DUAL TRANSCRIPTIONAL REGULATOR OMPR"/>
    <property type="match status" value="1"/>
</dbReference>
<evidence type="ECO:0000259" key="6">
    <source>
        <dbReference type="PROSITE" id="PS50110"/>
    </source>
</evidence>
<gene>
    <name evidence="8" type="ordered locus">Caur_0031</name>
</gene>
<evidence type="ECO:0000256" key="1">
    <source>
        <dbReference type="ARBA" id="ARBA00022553"/>
    </source>
</evidence>
<dbReference type="InterPro" id="IPR001789">
    <property type="entry name" value="Sig_transdc_resp-reg_receiver"/>
</dbReference>
<organism evidence="8 9">
    <name type="scientific">Chloroflexus aurantiacus (strain ATCC 29366 / DSM 635 / J-10-fl)</name>
    <dbReference type="NCBI Taxonomy" id="324602"/>
    <lineage>
        <taxon>Bacteria</taxon>
        <taxon>Bacillati</taxon>
        <taxon>Chloroflexota</taxon>
        <taxon>Chloroflexia</taxon>
        <taxon>Chloroflexales</taxon>
        <taxon>Chloroflexineae</taxon>
        <taxon>Chloroflexaceae</taxon>
        <taxon>Chloroflexus</taxon>
    </lineage>
</organism>
<dbReference type="SUPFAM" id="SSF52172">
    <property type="entry name" value="CheY-like"/>
    <property type="match status" value="1"/>
</dbReference>
<dbReference type="STRING" id="324602.Caur_0031"/>
<dbReference type="InterPro" id="IPR039420">
    <property type="entry name" value="WalR-like"/>
</dbReference>
<dbReference type="PROSITE" id="PS50887">
    <property type="entry name" value="GGDEF"/>
    <property type="match status" value="1"/>
</dbReference>
<dbReference type="KEGG" id="cau:Caur_0031"/>
<dbReference type="InterPro" id="IPR011006">
    <property type="entry name" value="CheY-like_superfamily"/>
</dbReference>